<dbReference type="RefSeq" id="WP_200352508.1">
    <property type="nucleotide sequence ID" value="NZ_BAABHZ010000001.1"/>
</dbReference>
<organism evidence="1 2">
    <name type="scientific">Luteolibacter yonseiensis</name>
    <dbReference type="NCBI Taxonomy" id="1144680"/>
    <lineage>
        <taxon>Bacteria</taxon>
        <taxon>Pseudomonadati</taxon>
        <taxon>Verrucomicrobiota</taxon>
        <taxon>Verrucomicrobiia</taxon>
        <taxon>Verrucomicrobiales</taxon>
        <taxon>Verrucomicrobiaceae</taxon>
        <taxon>Luteolibacter</taxon>
    </lineage>
</organism>
<gene>
    <name evidence="1" type="ORF">JIN84_18255</name>
</gene>
<keyword evidence="2" id="KW-1185">Reference proteome</keyword>
<evidence type="ECO:0000313" key="1">
    <source>
        <dbReference type="EMBL" id="MBK1817568.1"/>
    </source>
</evidence>
<comment type="caution">
    <text evidence="1">The sequence shown here is derived from an EMBL/GenBank/DDBJ whole genome shotgun (WGS) entry which is preliminary data.</text>
</comment>
<sequence>METLIQLPEDETPSTISEILASLRKEHLEPRHESKAWGDWIYLESYSTVISIESNRGLSSSATIEHGEGEEEGEPAASIFRAFGRLNWVGMDDDGEYPLA</sequence>
<accession>A0A934VBR8</accession>
<dbReference type="EMBL" id="JAENIK010000012">
    <property type="protein sequence ID" value="MBK1817568.1"/>
    <property type="molecule type" value="Genomic_DNA"/>
</dbReference>
<proteinExistence type="predicted"/>
<dbReference type="AlphaFoldDB" id="A0A934VBR8"/>
<dbReference type="Proteomes" id="UP000600139">
    <property type="component" value="Unassembled WGS sequence"/>
</dbReference>
<protein>
    <submittedName>
        <fullName evidence="1">Uncharacterized protein</fullName>
    </submittedName>
</protein>
<reference evidence="1" key="1">
    <citation type="submission" date="2021-01" db="EMBL/GenBank/DDBJ databases">
        <title>Modified the classification status of verrucomicrobia.</title>
        <authorList>
            <person name="Feng X."/>
        </authorList>
    </citation>
    <scope>NUCLEOTIDE SEQUENCE</scope>
    <source>
        <strain evidence="1">JCM 18052</strain>
    </source>
</reference>
<name>A0A934VBR8_9BACT</name>
<evidence type="ECO:0000313" key="2">
    <source>
        <dbReference type="Proteomes" id="UP000600139"/>
    </source>
</evidence>